<accession>A0ABS4I2Q5</accession>
<gene>
    <name evidence="1" type="ORF">J2Z65_004426</name>
</gene>
<comment type="caution">
    <text evidence="1">The sequence shown here is derived from an EMBL/GenBank/DDBJ whole genome shotgun (WGS) entry which is preliminary data.</text>
</comment>
<proteinExistence type="predicted"/>
<sequence length="41" mass="5348">MPSYYFKEFWTPLKLIGIRFYRDDEYDIWVKYWNRPKQLLK</sequence>
<name>A0ABS4I2Q5_9BACL</name>
<reference evidence="1 2" key="1">
    <citation type="submission" date="2021-03" db="EMBL/GenBank/DDBJ databases">
        <title>Genomic Encyclopedia of Type Strains, Phase IV (KMG-IV): sequencing the most valuable type-strain genomes for metagenomic binning, comparative biology and taxonomic classification.</title>
        <authorList>
            <person name="Goeker M."/>
        </authorList>
    </citation>
    <scope>NUCLEOTIDE SEQUENCE [LARGE SCALE GENOMIC DNA]</scope>
    <source>
        <strain evidence="1 2">DSM 24950</strain>
    </source>
</reference>
<evidence type="ECO:0000313" key="1">
    <source>
        <dbReference type="EMBL" id="MBP1965193.1"/>
    </source>
</evidence>
<protein>
    <submittedName>
        <fullName evidence="1">Uncharacterized protein</fullName>
    </submittedName>
</protein>
<evidence type="ECO:0000313" key="2">
    <source>
        <dbReference type="Proteomes" id="UP001519344"/>
    </source>
</evidence>
<dbReference type="EMBL" id="JAGGKV010000012">
    <property type="protein sequence ID" value="MBP1965193.1"/>
    <property type="molecule type" value="Genomic_DNA"/>
</dbReference>
<dbReference type="Proteomes" id="UP001519344">
    <property type="component" value="Unassembled WGS sequence"/>
</dbReference>
<organism evidence="1 2">
    <name type="scientific">Paenibacillus aceris</name>
    <dbReference type="NCBI Taxonomy" id="869555"/>
    <lineage>
        <taxon>Bacteria</taxon>
        <taxon>Bacillati</taxon>
        <taxon>Bacillota</taxon>
        <taxon>Bacilli</taxon>
        <taxon>Bacillales</taxon>
        <taxon>Paenibacillaceae</taxon>
        <taxon>Paenibacillus</taxon>
    </lineage>
</organism>
<keyword evidence="2" id="KW-1185">Reference proteome</keyword>